<keyword evidence="3" id="KW-1185">Reference proteome</keyword>
<gene>
    <name evidence="2" type="ORF">AKAME5_001546200</name>
</gene>
<organism evidence="2 3">
    <name type="scientific">Lates japonicus</name>
    <name type="common">Japanese lates</name>
    <dbReference type="NCBI Taxonomy" id="270547"/>
    <lineage>
        <taxon>Eukaryota</taxon>
        <taxon>Metazoa</taxon>
        <taxon>Chordata</taxon>
        <taxon>Craniata</taxon>
        <taxon>Vertebrata</taxon>
        <taxon>Euteleostomi</taxon>
        <taxon>Actinopterygii</taxon>
        <taxon>Neopterygii</taxon>
        <taxon>Teleostei</taxon>
        <taxon>Neoteleostei</taxon>
        <taxon>Acanthomorphata</taxon>
        <taxon>Carangaria</taxon>
        <taxon>Carangaria incertae sedis</taxon>
        <taxon>Centropomidae</taxon>
        <taxon>Lates</taxon>
    </lineage>
</organism>
<dbReference type="EMBL" id="BRZM01000064">
    <property type="protein sequence ID" value="GLD63885.1"/>
    <property type="molecule type" value="Genomic_DNA"/>
</dbReference>
<reference evidence="2" key="1">
    <citation type="submission" date="2022-08" db="EMBL/GenBank/DDBJ databases">
        <title>Genome sequencing of akame (Lates japonicus).</title>
        <authorList>
            <person name="Hashiguchi Y."/>
            <person name="Takahashi H."/>
        </authorList>
    </citation>
    <scope>NUCLEOTIDE SEQUENCE</scope>
    <source>
        <strain evidence="2">Kochi</strain>
    </source>
</reference>
<keyword evidence="1" id="KW-1133">Transmembrane helix</keyword>
<evidence type="ECO:0000313" key="3">
    <source>
        <dbReference type="Proteomes" id="UP001279410"/>
    </source>
</evidence>
<comment type="caution">
    <text evidence="2">The sequence shown here is derived from an EMBL/GenBank/DDBJ whole genome shotgun (WGS) entry which is preliminary data.</text>
</comment>
<sequence>MTTPANQQISHRGCCTCFQYLPILSVILLFMGLHRRQLSSYKSRHNIILSAGILLVSGRRENIKFIYRANSL</sequence>
<keyword evidence="1" id="KW-0812">Transmembrane</keyword>
<keyword evidence="1" id="KW-0472">Membrane</keyword>
<accession>A0AAD3RDE8</accession>
<evidence type="ECO:0000256" key="1">
    <source>
        <dbReference type="SAM" id="Phobius"/>
    </source>
</evidence>
<protein>
    <submittedName>
        <fullName evidence="2">Voltage-dependent calcium channel gamma-2 subunit-like protein</fullName>
    </submittedName>
</protein>
<feature type="transmembrane region" description="Helical" evidence="1">
    <location>
        <begin position="18"/>
        <end position="34"/>
    </location>
</feature>
<dbReference type="Proteomes" id="UP001279410">
    <property type="component" value="Unassembled WGS sequence"/>
</dbReference>
<evidence type="ECO:0000313" key="2">
    <source>
        <dbReference type="EMBL" id="GLD63885.1"/>
    </source>
</evidence>
<proteinExistence type="predicted"/>
<dbReference type="AlphaFoldDB" id="A0AAD3RDE8"/>
<name>A0AAD3RDE8_LATJO</name>